<evidence type="ECO:0000313" key="1">
    <source>
        <dbReference type="EMBL" id="KAJ8635262.1"/>
    </source>
</evidence>
<organism evidence="1 2">
    <name type="scientific">Persea americana</name>
    <name type="common">Avocado</name>
    <dbReference type="NCBI Taxonomy" id="3435"/>
    <lineage>
        <taxon>Eukaryota</taxon>
        <taxon>Viridiplantae</taxon>
        <taxon>Streptophyta</taxon>
        <taxon>Embryophyta</taxon>
        <taxon>Tracheophyta</taxon>
        <taxon>Spermatophyta</taxon>
        <taxon>Magnoliopsida</taxon>
        <taxon>Magnoliidae</taxon>
        <taxon>Laurales</taxon>
        <taxon>Lauraceae</taxon>
        <taxon>Persea</taxon>
    </lineage>
</organism>
<sequence length="1100" mass="125420">MLEQAETDDMNDGEKRSTLGTTNIQWMRNFVEKARGTCPDLRHMSISGRPFVSPLHLFLLKNECTQKIVLRNRDWRSFLVTSSSANPKSFGTTISSLQVTMAEAILGPLVKMVIEKLASLAQDEATSVWRIDKELEKLSDTLLTIQAVLKDAENKQEKEKSGAVGIWLRKLKEVAYDADDVLDEFATKALQRKIQTTKRKQVRNFLTHSSNTVLFRWKMSNKVKEIWERLDLIAKEQHNLHLAYGDVDGGMQPESKEQRETSSLVDEACVFGRGKVRRDLTELLVSHETGTRNVSVISIVGMGGVGKTTLAQLVYNDEIVKKGFELKMWIYVSQDFSVKKVIKAMINSSTSSKSYNSEGQDLLVFANELDVLQTKLKGILSEKRFLLVLDDVWNEEQDKWDNLRVPLTAGAEGSIVMVTTRSETVSQLMGATHAYRLESLSESDCWSLFKQRAFGEESLEAHSRLAEIGRKIVKKCQGLPLAAKSLGGILAFKRDERDWTDILESELWGLPKTSVEIFPVLKLSYNHLPSHLKQCFAYCSLFPKHFEFKKTELIHLWIGEGFIQHEGRKQLEDVGFEYFDDLLRTSFFQYSQQKDGEPIYKMHNMIHDLAQCISDGVYFRMDSPQISGISQKARHFSVTQNHGKHIVFESIYKFRGLRTFLLPDGFNRGIDPIPHEMFLTLRCLRVLDLSNTAIKMLPASVGNLKHLRYLNLSSTYIKTLPKSVSTLYSLQALKLSRCHQLLHLPKYMKDLINLRHLALDESYSLVTMPIGMGKLTSLQTLSKFIVGKKTGYGIEELKDMINLHGEIRILNLENVVKVEAARQANLKNKQLQKMGLEWSVCNRWNLHHDERDEEGILEGLQPHTSLRQLYIENYNGVGFPSWMSDSLLLSNLASLSLQGCRRCKFLPSLGKLPFLKHLVIDSLNELVRVGHEFCGEGSIKGFPALEVLYFTGMENLEEWSDVREGEFPSLRKLVLLDWPKLKRLPNGLQHLTSLKHLLIMGFHQLLLLPSHGLPLALESLEITICHSLTSLPTRLRNLTSLQRLEIRSCSKLASLPDDGVPHELQNLWISECPLLEERCKKESEDWHKIAHIPFLKIGSR</sequence>
<gene>
    <name evidence="1" type="ORF">MRB53_009529</name>
</gene>
<evidence type="ECO:0000313" key="2">
    <source>
        <dbReference type="Proteomes" id="UP001234297"/>
    </source>
</evidence>
<keyword evidence="2" id="KW-1185">Reference proteome</keyword>
<protein>
    <submittedName>
        <fullName evidence="1">Uncharacterized protein</fullName>
    </submittedName>
</protein>
<dbReference type="Proteomes" id="UP001234297">
    <property type="component" value="Chromosome 3"/>
</dbReference>
<accession>A0ACC2LP99</accession>
<name>A0ACC2LP99_PERAE</name>
<proteinExistence type="predicted"/>
<dbReference type="EMBL" id="CM056811">
    <property type="protein sequence ID" value="KAJ8635262.1"/>
    <property type="molecule type" value="Genomic_DNA"/>
</dbReference>
<reference evidence="1 2" key="1">
    <citation type="journal article" date="2022" name="Hortic Res">
        <title>A haplotype resolved chromosomal level avocado genome allows analysis of novel avocado genes.</title>
        <authorList>
            <person name="Nath O."/>
            <person name="Fletcher S.J."/>
            <person name="Hayward A."/>
            <person name="Shaw L.M."/>
            <person name="Masouleh A.K."/>
            <person name="Furtado A."/>
            <person name="Henry R.J."/>
            <person name="Mitter N."/>
        </authorList>
    </citation>
    <scope>NUCLEOTIDE SEQUENCE [LARGE SCALE GENOMIC DNA]</scope>
    <source>
        <strain evidence="2">cv. Hass</strain>
    </source>
</reference>
<comment type="caution">
    <text evidence="1">The sequence shown here is derived from an EMBL/GenBank/DDBJ whole genome shotgun (WGS) entry which is preliminary data.</text>
</comment>